<sequence length="291" mass="32147">MFLITPLKKLLSSIFLIFWDVSLNIGNLLTPKRRAGFVIPKGHPGFEGKWPEFIPPQDGDSRCSCPALNAMANHGILPRDGKNISFKELNKKVRETYNFGPSFCYFVPNFAADMLKRSYSKGTFNLKDLDLHNGIEHDASLTRQDVYFQPDQGKPDIPLVKELLASATGKDKDGNVLLTSEDLAKVSGKRRAAARDSNPEFTLATEHKMFGSSNSSTLLTIFGGRVKDLEPILLEERIPDGWEPRIRERLGLTILAFNKTVLGVETRTKEDTPASVAPTTNPESNAGGVAT</sequence>
<keyword evidence="2" id="KW-1185">Reference proteome</keyword>
<organism evidence="1 2">
    <name type="scientific">Pluteus cervinus</name>
    <dbReference type="NCBI Taxonomy" id="181527"/>
    <lineage>
        <taxon>Eukaryota</taxon>
        <taxon>Fungi</taxon>
        <taxon>Dikarya</taxon>
        <taxon>Basidiomycota</taxon>
        <taxon>Agaricomycotina</taxon>
        <taxon>Agaricomycetes</taxon>
        <taxon>Agaricomycetidae</taxon>
        <taxon>Agaricales</taxon>
        <taxon>Pluteineae</taxon>
        <taxon>Pluteaceae</taxon>
        <taxon>Pluteus</taxon>
    </lineage>
</organism>
<evidence type="ECO:0000313" key="1">
    <source>
        <dbReference type="EMBL" id="TFK75585.1"/>
    </source>
</evidence>
<dbReference type="Proteomes" id="UP000308600">
    <property type="component" value="Unassembled WGS sequence"/>
</dbReference>
<accession>A0ACD3BCL2</accession>
<evidence type="ECO:0000313" key="2">
    <source>
        <dbReference type="Proteomes" id="UP000308600"/>
    </source>
</evidence>
<proteinExistence type="predicted"/>
<reference evidence="1 2" key="1">
    <citation type="journal article" date="2019" name="Nat. Ecol. Evol.">
        <title>Megaphylogeny resolves global patterns of mushroom evolution.</title>
        <authorList>
            <person name="Varga T."/>
            <person name="Krizsan K."/>
            <person name="Foldi C."/>
            <person name="Dima B."/>
            <person name="Sanchez-Garcia M."/>
            <person name="Sanchez-Ramirez S."/>
            <person name="Szollosi G.J."/>
            <person name="Szarkandi J.G."/>
            <person name="Papp V."/>
            <person name="Albert L."/>
            <person name="Andreopoulos W."/>
            <person name="Angelini C."/>
            <person name="Antonin V."/>
            <person name="Barry K.W."/>
            <person name="Bougher N.L."/>
            <person name="Buchanan P."/>
            <person name="Buyck B."/>
            <person name="Bense V."/>
            <person name="Catcheside P."/>
            <person name="Chovatia M."/>
            <person name="Cooper J."/>
            <person name="Damon W."/>
            <person name="Desjardin D."/>
            <person name="Finy P."/>
            <person name="Geml J."/>
            <person name="Haridas S."/>
            <person name="Hughes K."/>
            <person name="Justo A."/>
            <person name="Karasinski D."/>
            <person name="Kautmanova I."/>
            <person name="Kiss B."/>
            <person name="Kocsube S."/>
            <person name="Kotiranta H."/>
            <person name="LaButti K.M."/>
            <person name="Lechner B.E."/>
            <person name="Liimatainen K."/>
            <person name="Lipzen A."/>
            <person name="Lukacs Z."/>
            <person name="Mihaltcheva S."/>
            <person name="Morgado L.N."/>
            <person name="Niskanen T."/>
            <person name="Noordeloos M.E."/>
            <person name="Ohm R.A."/>
            <person name="Ortiz-Santana B."/>
            <person name="Ovrebo C."/>
            <person name="Racz N."/>
            <person name="Riley R."/>
            <person name="Savchenko A."/>
            <person name="Shiryaev A."/>
            <person name="Soop K."/>
            <person name="Spirin V."/>
            <person name="Szebenyi C."/>
            <person name="Tomsovsky M."/>
            <person name="Tulloss R.E."/>
            <person name="Uehling J."/>
            <person name="Grigoriev I.V."/>
            <person name="Vagvolgyi C."/>
            <person name="Papp T."/>
            <person name="Martin F.M."/>
            <person name="Miettinen O."/>
            <person name="Hibbett D.S."/>
            <person name="Nagy L.G."/>
        </authorList>
    </citation>
    <scope>NUCLEOTIDE SEQUENCE [LARGE SCALE GENOMIC DNA]</scope>
    <source>
        <strain evidence="1 2">NL-1719</strain>
    </source>
</reference>
<protein>
    <submittedName>
        <fullName evidence="1">Cloroperoxidase</fullName>
    </submittedName>
</protein>
<name>A0ACD3BCL2_9AGAR</name>
<gene>
    <name evidence="1" type="ORF">BDN72DRAFT_831872</name>
</gene>
<dbReference type="EMBL" id="ML208262">
    <property type="protein sequence ID" value="TFK75585.1"/>
    <property type="molecule type" value="Genomic_DNA"/>
</dbReference>